<evidence type="ECO:0000256" key="2">
    <source>
        <dbReference type="ARBA" id="ARBA00010901"/>
    </source>
</evidence>
<comment type="similarity">
    <text evidence="2">Belongs to the ATPase inhibitor family.</text>
</comment>
<dbReference type="Pfam" id="PF04568">
    <property type="entry name" value="IATP"/>
    <property type="match status" value="1"/>
</dbReference>
<feature type="compositionally biased region" description="Basic and acidic residues" evidence="9">
    <location>
        <begin position="109"/>
        <end position="123"/>
    </location>
</feature>
<comment type="function">
    <text evidence="7">Endogenous F(1)F(o)-ATPase inhibitor limiting ATP depletion when the mitochondrial membrane potential falls below a threshold and the F(1)F(o)-ATP synthase starts hydrolyzing ATP to pump protons out of the mitochondrial matrix. Required to avoid the consumption of cellular ATP when the F(1)F(o)-ATP synthase enzyme acts as an ATP hydrolase. Indirectly acts as a regulator of heme synthesis in erythroid tissues: regulates heme synthesis by modulating the mitochondrial pH and redox potential, allowing FECH to efficiently catalyze the incorporation of iron into protoporphyrin IX to produce heme.</text>
</comment>
<keyword evidence="11" id="KW-1185">Reference proteome</keyword>
<organism evidence="10 11">
    <name type="scientific">Gasterosteus aculeatus aculeatus</name>
    <name type="common">three-spined stickleback</name>
    <dbReference type="NCBI Taxonomy" id="481459"/>
    <lineage>
        <taxon>Eukaryota</taxon>
        <taxon>Metazoa</taxon>
        <taxon>Chordata</taxon>
        <taxon>Craniata</taxon>
        <taxon>Vertebrata</taxon>
        <taxon>Euteleostomi</taxon>
        <taxon>Actinopterygii</taxon>
        <taxon>Neopterygii</taxon>
        <taxon>Teleostei</taxon>
        <taxon>Neoteleostei</taxon>
        <taxon>Acanthomorphata</taxon>
        <taxon>Eupercaria</taxon>
        <taxon>Perciformes</taxon>
        <taxon>Cottioidei</taxon>
        <taxon>Gasterosteales</taxon>
        <taxon>Gasterosteidae</taxon>
        <taxon>Gasterosteus</taxon>
    </lineage>
</organism>
<keyword evidence="4 8" id="KW-0175">Coiled coil</keyword>
<comment type="subcellular location">
    <subcellularLocation>
        <location evidence="1">Mitochondrion</location>
    </subcellularLocation>
</comment>
<evidence type="ECO:0000256" key="3">
    <source>
        <dbReference type="ARBA" id="ARBA00022946"/>
    </source>
</evidence>
<protein>
    <submittedName>
        <fullName evidence="10">ATP synthase inhibitory factor subunit 1a</fullName>
    </submittedName>
</protein>
<keyword evidence="5" id="KW-0496">Mitochondrion</keyword>
<dbReference type="Gene3D" id="1.20.5.500">
    <property type="entry name" value="Single helix bin"/>
    <property type="match status" value="2"/>
</dbReference>
<sequence length="207" mass="22670">MTPCSKCISTIRVPTRRTRNNKVSFRTDSTEVEPQRVSLCVSPCSPPPRRLAAATSPSEGAGSPFLPPYIHGFPHPPPDVLFNISAGRVGKKRNATVASACSQPNSGKSSHDVEVPPRSDRAQLGELGKGAGKGGGGGGSVRAAGGAFGKREVAEEERYFRQKEKEQMEALRKHHVEEIEHHKKEIERLQKEIDRHKGKIRKLNHDD</sequence>
<proteinExistence type="inferred from homology"/>
<evidence type="ECO:0000256" key="5">
    <source>
        <dbReference type="ARBA" id="ARBA00023128"/>
    </source>
</evidence>
<dbReference type="GeneTree" id="ENSGT00940000165091"/>
<evidence type="ECO:0000256" key="4">
    <source>
        <dbReference type="ARBA" id="ARBA00023054"/>
    </source>
</evidence>
<dbReference type="PANTHER" id="PTHR48417">
    <property type="entry name" value="ATP SYNTHASE F1 SUBUNIT EPSILON"/>
    <property type="match status" value="1"/>
</dbReference>
<dbReference type="GO" id="GO:0042030">
    <property type="term" value="F:ATPase inhibitor activity"/>
    <property type="evidence" value="ECO:0007669"/>
    <property type="project" value="InterPro"/>
</dbReference>
<feature type="coiled-coil region" evidence="8">
    <location>
        <begin position="165"/>
        <end position="206"/>
    </location>
</feature>
<dbReference type="InterPro" id="IPR007648">
    <property type="entry name" value="ATPase_inhibitor_mt"/>
</dbReference>
<dbReference type="GO" id="GO:0005739">
    <property type="term" value="C:mitochondrion"/>
    <property type="evidence" value="ECO:0007669"/>
    <property type="project" value="UniProtKB-SubCell"/>
</dbReference>
<evidence type="ECO:0000256" key="1">
    <source>
        <dbReference type="ARBA" id="ARBA00004173"/>
    </source>
</evidence>
<accession>A0AAQ4P0M5</accession>
<dbReference type="AlphaFoldDB" id="A0AAQ4P0M5"/>
<reference evidence="10 11" key="1">
    <citation type="journal article" date="2021" name="G3 (Bethesda)">
        <title>Improved contiguity of the threespine stickleback genome using long-read sequencing.</title>
        <authorList>
            <person name="Nath S."/>
            <person name="Shaw D.E."/>
            <person name="White M.A."/>
        </authorList>
    </citation>
    <scope>NUCLEOTIDE SEQUENCE [LARGE SCALE GENOMIC DNA]</scope>
    <source>
        <strain evidence="10 11">Lake Benthic</strain>
    </source>
</reference>
<feature type="region of interest" description="Disordered" evidence="9">
    <location>
        <begin position="93"/>
        <end position="153"/>
    </location>
</feature>
<name>A0AAQ4P0M5_GASAC</name>
<dbReference type="Proteomes" id="UP000007635">
    <property type="component" value="Chromosome X"/>
</dbReference>
<reference evidence="10" key="2">
    <citation type="submission" date="2025-08" db="UniProtKB">
        <authorList>
            <consortium name="Ensembl"/>
        </authorList>
    </citation>
    <scope>IDENTIFICATION</scope>
</reference>
<dbReference type="Ensembl" id="ENSGACT00000050470.1">
    <property type="protein sequence ID" value="ENSGACP00000032394.1"/>
    <property type="gene ID" value="ENSGACG00000028184.1"/>
</dbReference>
<dbReference type="PANTHER" id="PTHR48417:SF1">
    <property type="entry name" value="ATP SYNTHASE F1 SUBUNIT EPSILON"/>
    <property type="match status" value="1"/>
</dbReference>
<feature type="compositionally biased region" description="Gly residues" evidence="9">
    <location>
        <begin position="127"/>
        <end position="140"/>
    </location>
</feature>
<evidence type="ECO:0000256" key="9">
    <source>
        <dbReference type="SAM" id="MobiDB-lite"/>
    </source>
</evidence>
<evidence type="ECO:0000256" key="6">
    <source>
        <dbReference type="ARBA" id="ARBA00026043"/>
    </source>
</evidence>
<reference evidence="10" key="3">
    <citation type="submission" date="2025-09" db="UniProtKB">
        <authorList>
            <consortium name="Ensembl"/>
        </authorList>
    </citation>
    <scope>IDENTIFICATION</scope>
</reference>
<evidence type="ECO:0000256" key="7">
    <source>
        <dbReference type="ARBA" id="ARBA00046200"/>
    </source>
</evidence>
<comment type="subunit">
    <text evidence="6">Homodimer; represents the active form and is present at a pH value below 6.5. Homotetramer; represents the inactive form and is present at a pH value above 7.0.</text>
</comment>
<evidence type="ECO:0000313" key="11">
    <source>
        <dbReference type="Proteomes" id="UP000007635"/>
    </source>
</evidence>
<feature type="compositionally biased region" description="Polar residues" evidence="9">
    <location>
        <begin position="96"/>
        <end position="108"/>
    </location>
</feature>
<dbReference type="SUPFAM" id="SSF64602">
    <property type="entry name" value="F1 ATPase inhibitor, IF1, C-terminal domain"/>
    <property type="match status" value="1"/>
</dbReference>
<evidence type="ECO:0000313" key="10">
    <source>
        <dbReference type="Ensembl" id="ENSGACP00000032394.1"/>
    </source>
</evidence>
<evidence type="ECO:0000256" key="8">
    <source>
        <dbReference type="SAM" id="Coils"/>
    </source>
</evidence>
<feature type="region of interest" description="Disordered" evidence="9">
    <location>
        <begin position="41"/>
        <end position="70"/>
    </location>
</feature>
<keyword evidence="3" id="KW-0809">Transit peptide</keyword>